<gene>
    <name evidence="1" type="ORF">BXY66_2387</name>
</gene>
<evidence type="ECO:0000313" key="1">
    <source>
        <dbReference type="EMBL" id="TCL10318.1"/>
    </source>
</evidence>
<reference evidence="1 2" key="1">
    <citation type="submission" date="2019-03" db="EMBL/GenBank/DDBJ databases">
        <title>Genomic Encyclopedia of Archaeal and Bacterial Type Strains, Phase II (KMG-II): from individual species to whole genera.</title>
        <authorList>
            <person name="Goeker M."/>
        </authorList>
    </citation>
    <scope>NUCLEOTIDE SEQUENCE [LARGE SCALE GENOMIC DNA]</scope>
    <source>
        <strain evidence="1 2">DSM 26433</strain>
    </source>
</reference>
<dbReference type="Proteomes" id="UP000295673">
    <property type="component" value="Unassembled WGS sequence"/>
</dbReference>
<proteinExistence type="predicted"/>
<comment type="caution">
    <text evidence="1">The sequence shown here is derived from an EMBL/GenBank/DDBJ whole genome shotgun (WGS) entry which is preliminary data.</text>
</comment>
<keyword evidence="2" id="KW-1185">Reference proteome</keyword>
<protein>
    <recommendedName>
        <fullName evidence="3">MoaA/NifB/PqqE/SkfB family radical SAM enzyme</fullName>
    </recommendedName>
</protein>
<evidence type="ECO:0008006" key="3">
    <source>
        <dbReference type="Google" id="ProtNLM"/>
    </source>
</evidence>
<accession>A0A4R1NYG2</accession>
<evidence type="ECO:0000313" key="2">
    <source>
        <dbReference type="Proteomes" id="UP000295673"/>
    </source>
</evidence>
<name>A0A4R1NYG2_9RHOB</name>
<dbReference type="AlphaFoldDB" id="A0A4R1NYG2"/>
<organism evidence="1 2">
    <name type="scientific">Shimia isoporae</name>
    <dbReference type="NCBI Taxonomy" id="647720"/>
    <lineage>
        <taxon>Bacteria</taxon>
        <taxon>Pseudomonadati</taxon>
        <taxon>Pseudomonadota</taxon>
        <taxon>Alphaproteobacteria</taxon>
        <taxon>Rhodobacterales</taxon>
        <taxon>Roseobacteraceae</taxon>
    </lineage>
</organism>
<dbReference type="SUPFAM" id="SSF102114">
    <property type="entry name" value="Radical SAM enzymes"/>
    <property type="match status" value="1"/>
</dbReference>
<dbReference type="EMBL" id="SMGR01000001">
    <property type="protein sequence ID" value="TCL10318.1"/>
    <property type="molecule type" value="Genomic_DNA"/>
</dbReference>
<dbReference type="InterPro" id="IPR058240">
    <property type="entry name" value="rSAM_sf"/>
</dbReference>
<sequence>MYFSGAGTEIAKAEEDVGVWRTFFSDEAKRGVTFAYLGGAEPSLAPDRIRACHDHIPMGCIFTNGTRKIPSDIRYRIHVSLWGDDENSKTYRGASVNRKAMLNYSGDDRAVFVMTLNALNIGEISTVARACEDHGLPLVFSLFSPTLDYNKRMTDVHFDETNYFRFSSAQKDMRLDDDLLLQARDAIFEAAAVSPETIRISPAFINWVTEKGSLYTLDESGVAKDCGNRLTRRHVHFNADLTRNSEKCCSPNIDCKDCRPYAMSLATYFSRRRQMPKDWEDVWHHWCDIFGPV</sequence>